<dbReference type="EMBL" id="FOIJ01000002">
    <property type="protein sequence ID" value="SET19584.1"/>
    <property type="molecule type" value="Genomic_DNA"/>
</dbReference>
<organism evidence="2 3">
    <name type="scientific">Stigmatella erecta</name>
    <dbReference type="NCBI Taxonomy" id="83460"/>
    <lineage>
        <taxon>Bacteria</taxon>
        <taxon>Pseudomonadati</taxon>
        <taxon>Myxococcota</taxon>
        <taxon>Myxococcia</taxon>
        <taxon>Myxococcales</taxon>
        <taxon>Cystobacterineae</taxon>
        <taxon>Archangiaceae</taxon>
        <taxon>Stigmatella</taxon>
    </lineage>
</organism>
<evidence type="ECO:0000313" key="3">
    <source>
        <dbReference type="Proteomes" id="UP000199181"/>
    </source>
</evidence>
<gene>
    <name evidence="2" type="ORF">SAMN05443639_102138</name>
</gene>
<evidence type="ECO:0000313" key="2">
    <source>
        <dbReference type="EMBL" id="SET19584.1"/>
    </source>
</evidence>
<protein>
    <submittedName>
        <fullName evidence="2">Uncharacterized protein</fullName>
    </submittedName>
</protein>
<keyword evidence="3" id="KW-1185">Reference proteome</keyword>
<dbReference type="Proteomes" id="UP000199181">
    <property type="component" value="Unassembled WGS sequence"/>
</dbReference>
<name>A0A1I0CIZ3_9BACT</name>
<feature type="compositionally biased region" description="Polar residues" evidence="1">
    <location>
        <begin position="54"/>
        <end position="79"/>
    </location>
</feature>
<accession>A0A1I0CIZ3</accession>
<sequence>MNLFKSLLLAVLLPVLGCGSDVIDGEVGVSVFFLDNQSSHALRVEHTALGLTSPERSASIPSGTRAQFKTDSTFGSNPSPSDTFQSLALYREGASSPSYLQQPVKDEPWAREKQDTRTYGTVHYTLTIRDTDLQP</sequence>
<reference evidence="3" key="1">
    <citation type="submission" date="2016-10" db="EMBL/GenBank/DDBJ databases">
        <authorList>
            <person name="Varghese N."/>
            <person name="Submissions S."/>
        </authorList>
    </citation>
    <scope>NUCLEOTIDE SEQUENCE [LARGE SCALE GENOMIC DNA]</scope>
    <source>
        <strain evidence="3">DSM 16858</strain>
    </source>
</reference>
<proteinExistence type="predicted"/>
<dbReference type="AlphaFoldDB" id="A0A1I0CIZ3"/>
<dbReference type="RefSeq" id="WP_143075981.1">
    <property type="nucleotide sequence ID" value="NZ_FOIJ01000002.1"/>
</dbReference>
<evidence type="ECO:0000256" key="1">
    <source>
        <dbReference type="SAM" id="MobiDB-lite"/>
    </source>
</evidence>
<feature type="region of interest" description="Disordered" evidence="1">
    <location>
        <begin position="53"/>
        <end position="79"/>
    </location>
</feature>